<evidence type="ECO:0000313" key="2">
    <source>
        <dbReference type="Proteomes" id="UP000887013"/>
    </source>
</evidence>
<name>A0A8X6TSU8_NEPPI</name>
<dbReference type="Proteomes" id="UP000887013">
    <property type="component" value="Unassembled WGS sequence"/>
</dbReference>
<protein>
    <submittedName>
        <fullName evidence="1">Uncharacterized protein</fullName>
    </submittedName>
</protein>
<gene>
    <name evidence="1" type="ORF">NPIL_238541</name>
</gene>
<comment type="caution">
    <text evidence="1">The sequence shown here is derived from an EMBL/GenBank/DDBJ whole genome shotgun (WGS) entry which is preliminary data.</text>
</comment>
<organism evidence="1 2">
    <name type="scientific">Nephila pilipes</name>
    <name type="common">Giant wood spider</name>
    <name type="synonym">Nephila maculata</name>
    <dbReference type="NCBI Taxonomy" id="299642"/>
    <lineage>
        <taxon>Eukaryota</taxon>
        <taxon>Metazoa</taxon>
        <taxon>Ecdysozoa</taxon>
        <taxon>Arthropoda</taxon>
        <taxon>Chelicerata</taxon>
        <taxon>Arachnida</taxon>
        <taxon>Araneae</taxon>
        <taxon>Araneomorphae</taxon>
        <taxon>Entelegynae</taxon>
        <taxon>Araneoidea</taxon>
        <taxon>Nephilidae</taxon>
        <taxon>Nephila</taxon>
    </lineage>
</organism>
<accession>A0A8X6TSU8</accession>
<evidence type="ECO:0000313" key="1">
    <source>
        <dbReference type="EMBL" id="GFT40526.1"/>
    </source>
</evidence>
<sequence length="97" mass="10963">MLAQVYFIDENLLNDDNGPVSERGGNRIAQGQYVHSQHYPQTLDIFSDAALKIEANNTERDALTLLFVFATVRVTKGENARLTCFYDIPTLNQPVFK</sequence>
<dbReference type="EMBL" id="BMAW01109863">
    <property type="protein sequence ID" value="GFT40526.1"/>
    <property type="molecule type" value="Genomic_DNA"/>
</dbReference>
<proteinExistence type="predicted"/>
<keyword evidence="2" id="KW-1185">Reference proteome</keyword>
<reference evidence="1" key="1">
    <citation type="submission" date="2020-08" db="EMBL/GenBank/DDBJ databases">
        <title>Multicomponent nature underlies the extraordinary mechanical properties of spider dragline silk.</title>
        <authorList>
            <person name="Kono N."/>
            <person name="Nakamura H."/>
            <person name="Mori M."/>
            <person name="Yoshida Y."/>
            <person name="Ohtoshi R."/>
            <person name="Malay A.D."/>
            <person name="Moran D.A.P."/>
            <person name="Tomita M."/>
            <person name="Numata K."/>
            <person name="Arakawa K."/>
        </authorList>
    </citation>
    <scope>NUCLEOTIDE SEQUENCE</scope>
</reference>
<dbReference type="AlphaFoldDB" id="A0A8X6TSU8"/>